<keyword evidence="1" id="KW-0175">Coiled coil</keyword>
<evidence type="ECO:0000313" key="2">
    <source>
        <dbReference type="EMBL" id="TQQ85406.1"/>
    </source>
</evidence>
<comment type="caution">
    <text evidence="2">The sequence shown here is derived from an EMBL/GenBank/DDBJ whole genome shotgun (WGS) entry which is preliminary data.</text>
</comment>
<accession>A0A544QXJ1</accession>
<sequence>MKNNNIMMLLMSALLGIVFLGIGFFAGRSSVSICRNPEHSKMEIEISRLEIENKNLKKGTDNITEDNKASTQKELSFAEEEEKNLNESDGGNFYPYDSELPSGNMNTKYQGVIKNFMWAPYIEGNNKYTIEDVFSYYNMHGTDYFDNGCIIKMESTDNSEGNYEFNVFIDEKNNKYVFVDVLDRDNGKTYKSAESIKTYLDDVYSRFMNN</sequence>
<proteinExistence type="predicted"/>
<dbReference type="EMBL" id="SGJB01000002">
    <property type="protein sequence ID" value="TQQ85406.1"/>
    <property type="molecule type" value="Genomic_DNA"/>
</dbReference>
<dbReference type="AlphaFoldDB" id="A0A544QXJ1"/>
<dbReference type="RefSeq" id="WP_142535110.1">
    <property type="nucleotide sequence ID" value="NZ_SGJB01000002.1"/>
</dbReference>
<gene>
    <name evidence="2" type="ORF">EXD82_01275</name>
</gene>
<evidence type="ECO:0000256" key="1">
    <source>
        <dbReference type="SAM" id="Coils"/>
    </source>
</evidence>
<reference evidence="2 3" key="1">
    <citation type="submission" date="2019-02" db="EMBL/GenBank/DDBJ databases">
        <title>Peptostreptococcaceae bacterium ZHW00191 nov., a new bacterium isolated from the human gut.</title>
        <authorList>
            <person name="Zhou H.-W."/>
            <person name="Chen X.-J."/>
        </authorList>
    </citation>
    <scope>NUCLEOTIDE SEQUENCE [LARGE SCALE GENOMIC DNA]</scope>
    <source>
        <strain evidence="2 3">ZHW00191</strain>
    </source>
</reference>
<protein>
    <submittedName>
        <fullName evidence="2">Uncharacterized protein</fullName>
    </submittedName>
</protein>
<evidence type="ECO:0000313" key="3">
    <source>
        <dbReference type="Proteomes" id="UP000317863"/>
    </source>
</evidence>
<feature type="coiled-coil region" evidence="1">
    <location>
        <begin position="39"/>
        <end position="88"/>
    </location>
</feature>
<name>A0A544QXJ1_9FIRM</name>
<dbReference type="Proteomes" id="UP000317863">
    <property type="component" value="Unassembled WGS sequence"/>
</dbReference>
<organism evidence="2 3">
    <name type="scientific">Peptacetobacter hominis</name>
    <dbReference type="NCBI Taxonomy" id="2743610"/>
    <lineage>
        <taxon>Bacteria</taxon>
        <taxon>Bacillati</taxon>
        <taxon>Bacillota</taxon>
        <taxon>Clostridia</taxon>
        <taxon>Peptostreptococcales</taxon>
        <taxon>Peptostreptococcaceae</taxon>
        <taxon>Peptacetobacter</taxon>
    </lineage>
</organism>
<dbReference type="OrthoDB" id="9800872at2"/>
<keyword evidence="3" id="KW-1185">Reference proteome</keyword>